<feature type="domain" description="DUF6817" evidence="1">
    <location>
        <begin position="8"/>
        <end position="91"/>
    </location>
</feature>
<keyword evidence="3" id="KW-1185">Reference proteome</keyword>
<dbReference type="OrthoDB" id="333547at2"/>
<dbReference type="Pfam" id="PF20680">
    <property type="entry name" value="DUF6817"/>
    <property type="match status" value="1"/>
</dbReference>
<gene>
    <name evidence="2" type="ORF">SAMN02745724_05255</name>
</gene>
<sequence length="178" mass="19835">MNSKFNKLSELGAGEFEHLNGSLINHLNSTYQLLEKWGASQELCDSGLYHAAYGTAGFEAQVVSLSQRNDIAKIIGKTAEEIVYLYCSCDRGFVFNNFNGNSAIKFRDRFTETEFELTHEQAQQFCELTVANELELAIDSVEFLKEHGQGLLNLFLKMKPLLSKPANETVKSVLGSVA</sequence>
<proteinExistence type="predicted"/>
<organism evidence="2 3">
    <name type="scientific">Pseudoalteromonas denitrificans DSM 6059</name>
    <dbReference type="NCBI Taxonomy" id="1123010"/>
    <lineage>
        <taxon>Bacteria</taxon>
        <taxon>Pseudomonadati</taxon>
        <taxon>Pseudomonadota</taxon>
        <taxon>Gammaproteobacteria</taxon>
        <taxon>Alteromonadales</taxon>
        <taxon>Pseudoalteromonadaceae</taxon>
        <taxon>Pseudoalteromonas</taxon>
    </lineage>
</organism>
<dbReference type="InterPro" id="IPR049202">
    <property type="entry name" value="DUF6817"/>
</dbReference>
<dbReference type="RefSeq" id="WP_091991713.1">
    <property type="nucleotide sequence ID" value="NZ_FOLO01000090.1"/>
</dbReference>
<name>A0A1I1UPZ5_9GAMM</name>
<dbReference type="PANTHER" id="PTHR37391:SF2">
    <property type="entry name" value="E3 UBIQUITIN-PROTEIN LIGASE"/>
    <property type="match status" value="1"/>
</dbReference>
<reference evidence="2 3" key="1">
    <citation type="submission" date="2016-10" db="EMBL/GenBank/DDBJ databases">
        <authorList>
            <person name="de Groot N.N."/>
        </authorList>
    </citation>
    <scope>NUCLEOTIDE SEQUENCE [LARGE SCALE GENOMIC DNA]</scope>
    <source>
        <strain evidence="2 3">DSM 6059</strain>
    </source>
</reference>
<dbReference type="Proteomes" id="UP000198862">
    <property type="component" value="Unassembled WGS sequence"/>
</dbReference>
<dbReference type="EMBL" id="FOLO01000090">
    <property type="protein sequence ID" value="SFD70853.1"/>
    <property type="molecule type" value="Genomic_DNA"/>
</dbReference>
<evidence type="ECO:0000259" key="1">
    <source>
        <dbReference type="Pfam" id="PF20680"/>
    </source>
</evidence>
<dbReference type="STRING" id="1123010.SAMN02745724_05255"/>
<protein>
    <recommendedName>
        <fullName evidence="1">DUF6817 domain-containing protein</fullName>
    </recommendedName>
</protein>
<dbReference type="AlphaFoldDB" id="A0A1I1UPZ5"/>
<evidence type="ECO:0000313" key="2">
    <source>
        <dbReference type="EMBL" id="SFD70853.1"/>
    </source>
</evidence>
<accession>A0A1I1UPZ5</accession>
<dbReference type="PANTHER" id="PTHR37391">
    <property type="entry name" value="E3 UBIQUITIN-PROTEIN LIGASE"/>
    <property type="match status" value="1"/>
</dbReference>
<evidence type="ECO:0000313" key="3">
    <source>
        <dbReference type="Proteomes" id="UP000198862"/>
    </source>
</evidence>